<keyword evidence="5" id="KW-0449">Lipoprotein</keyword>
<evidence type="ECO:0000256" key="7">
    <source>
        <dbReference type="SAM" id="SignalP"/>
    </source>
</evidence>
<dbReference type="PANTHER" id="PTHR35603:SF2">
    <property type="entry name" value="OUTER MEMBRANE LIPOPROTEIN"/>
    <property type="match status" value="1"/>
</dbReference>
<proteinExistence type="inferred from homology"/>
<evidence type="ECO:0000256" key="5">
    <source>
        <dbReference type="ARBA" id="ARBA00023288"/>
    </source>
</evidence>
<evidence type="ECO:0000256" key="3">
    <source>
        <dbReference type="ARBA" id="ARBA00015281"/>
    </source>
</evidence>
<reference evidence="9 10" key="1">
    <citation type="submission" date="2020-07" db="EMBL/GenBank/DDBJ databases">
        <title>Genomic Encyclopedia of Type Strains, Phase IV (KMG-IV): sequencing the most valuable type-strain genomes for metagenomic binning, comparative biology and taxonomic classification.</title>
        <authorList>
            <person name="Goeker M."/>
        </authorList>
    </citation>
    <scope>NUCLEOTIDE SEQUENCE [LARGE SCALE GENOMIC DNA]</scope>
    <source>
        <strain evidence="9 10">DSM 29043</strain>
    </source>
</reference>
<feature type="region of interest" description="Disordered" evidence="6">
    <location>
        <begin position="188"/>
        <end position="222"/>
    </location>
</feature>
<accession>A0A7Y9XW24</accession>
<evidence type="ECO:0000256" key="2">
    <source>
        <dbReference type="ARBA" id="ARBA00008681"/>
    </source>
</evidence>
<comment type="subcellular location">
    <subcellularLocation>
        <location evidence="1">Cell outer membrane</location>
        <topology evidence="1">Lipid-anchor</topology>
    </subcellularLocation>
</comment>
<evidence type="ECO:0000259" key="8">
    <source>
        <dbReference type="Pfam" id="PF05433"/>
    </source>
</evidence>
<dbReference type="InterPro" id="IPR051407">
    <property type="entry name" value="Bact_OM_lipoprot/Surf_antigen"/>
</dbReference>
<organism evidence="9 10">
    <name type="scientific">Novosphingobium marinum</name>
    <dbReference type="NCBI Taxonomy" id="1514948"/>
    <lineage>
        <taxon>Bacteria</taxon>
        <taxon>Pseudomonadati</taxon>
        <taxon>Pseudomonadota</taxon>
        <taxon>Alphaproteobacteria</taxon>
        <taxon>Sphingomonadales</taxon>
        <taxon>Sphingomonadaceae</taxon>
        <taxon>Novosphingobium</taxon>
    </lineage>
</organism>
<evidence type="ECO:0000313" key="9">
    <source>
        <dbReference type="EMBL" id="NYH95654.1"/>
    </source>
</evidence>
<feature type="domain" description="Glycine zipper 2TM" evidence="8">
    <location>
        <begin position="74"/>
        <end position="114"/>
    </location>
</feature>
<evidence type="ECO:0000313" key="10">
    <source>
        <dbReference type="Proteomes" id="UP000522081"/>
    </source>
</evidence>
<keyword evidence="7" id="KW-0732">Signal</keyword>
<evidence type="ECO:0000256" key="6">
    <source>
        <dbReference type="SAM" id="MobiDB-lite"/>
    </source>
</evidence>
<feature type="compositionally biased region" description="Basic and acidic residues" evidence="6">
    <location>
        <begin position="206"/>
        <end position="222"/>
    </location>
</feature>
<dbReference type="EMBL" id="JACBZF010000003">
    <property type="protein sequence ID" value="NYH95654.1"/>
    <property type="molecule type" value="Genomic_DNA"/>
</dbReference>
<dbReference type="Pfam" id="PF05433">
    <property type="entry name" value="Rick_17kDa_Anti"/>
    <property type="match status" value="1"/>
</dbReference>
<dbReference type="AlphaFoldDB" id="A0A7Y9XW24"/>
<keyword evidence="10" id="KW-1185">Reference proteome</keyword>
<keyword evidence="4" id="KW-0472">Membrane</keyword>
<evidence type="ECO:0000256" key="1">
    <source>
        <dbReference type="ARBA" id="ARBA00004459"/>
    </source>
</evidence>
<sequence>MHLSRYARLLPVAAIAAVTLAAPAEAQEPVPPYPASDWEQRAAYPSQYRMDPRVRDEWLTECRRRMGGRDDGVGGALIGGLVGGVAGNRIAGRGNRTIGTVAGAAVGAAAGMAIDKAEDRRDVRDECERYLDDYYAQAGHHYGYGQGYAPYGHAAGGCCQMQPMMAVPMAHRGEPQCTETVEYEYEDVPVRYSPPPRPAPQKRIKVVPDKRIKTAPDKRLRN</sequence>
<comment type="similarity">
    <text evidence="2">Belongs to the rickettsiale 17 kDa surface antigen family.</text>
</comment>
<dbReference type="InterPro" id="IPR008816">
    <property type="entry name" value="Gly_zipper_2TM_dom"/>
</dbReference>
<gene>
    <name evidence="9" type="ORF">FHS75_001983</name>
</gene>
<dbReference type="PANTHER" id="PTHR35603">
    <property type="match status" value="1"/>
</dbReference>
<comment type="caution">
    <text evidence="9">The sequence shown here is derived from an EMBL/GenBank/DDBJ whole genome shotgun (WGS) entry which is preliminary data.</text>
</comment>
<dbReference type="Proteomes" id="UP000522081">
    <property type="component" value="Unassembled WGS sequence"/>
</dbReference>
<protein>
    <recommendedName>
        <fullName evidence="3">17 kDa surface antigen</fullName>
    </recommendedName>
</protein>
<feature type="signal peptide" evidence="7">
    <location>
        <begin position="1"/>
        <end position="26"/>
    </location>
</feature>
<evidence type="ECO:0000256" key="4">
    <source>
        <dbReference type="ARBA" id="ARBA00023136"/>
    </source>
</evidence>
<name>A0A7Y9XW24_9SPHN</name>
<feature type="chain" id="PRO_5031501744" description="17 kDa surface antigen" evidence="7">
    <location>
        <begin position="27"/>
        <end position="222"/>
    </location>
</feature>
<dbReference type="GO" id="GO:0009279">
    <property type="term" value="C:cell outer membrane"/>
    <property type="evidence" value="ECO:0007669"/>
    <property type="project" value="UniProtKB-SubCell"/>
</dbReference>
<dbReference type="RefSeq" id="WP_179407564.1">
    <property type="nucleotide sequence ID" value="NZ_BMGF01000003.1"/>
</dbReference>